<proteinExistence type="inferred from homology"/>
<evidence type="ECO:0000313" key="5">
    <source>
        <dbReference type="EMBL" id="UQC78099.1"/>
    </source>
</evidence>
<dbReference type="PANTHER" id="PTHR28023">
    <property type="entry name" value="UPF0357 PROTEIN YCL012C"/>
    <property type="match status" value="1"/>
</dbReference>
<evidence type="ECO:0000256" key="2">
    <source>
        <dbReference type="ARBA" id="ARBA00022729"/>
    </source>
</evidence>
<accession>A0A9Q8WCB0</accession>
<dbReference type="InterPro" id="IPR018559">
    <property type="entry name" value="DUF2015"/>
</dbReference>
<reference evidence="5" key="1">
    <citation type="journal article" date="2021" name="Mol. Plant Microbe Interact.">
        <title>Complete Genome Sequence of the Plant-Pathogenic Fungus Colletotrichum lupini.</title>
        <authorList>
            <person name="Baroncelli R."/>
            <person name="Pensec F."/>
            <person name="Da Lio D."/>
            <person name="Boufleur T."/>
            <person name="Vicente I."/>
            <person name="Sarrocco S."/>
            <person name="Picot A."/>
            <person name="Baraldi E."/>
            <person name="Sukno S."/>
            <person name="Thon M."/>
            <person name="Le Floch G."/>
        </authorList>
    </citation>
    <scope>NUCLEOTIDE SEQUENCE</scope>
    <source>
        <strain evidence="5">IMI 504893</strain>
    </source>
</reference>
<evidence type="ECO:0000256" key="4">
    <source>
        <dbReference type="SAM" id="Phobius"/>
    </source>
</evidence>
<keyword evidence="4" id="KW-0472">Membrane</keyword>
<comment type="similarity">
    <text evidence="1">Belongs to the UPF0357 family.</text>
</comment>
<dbReference type="EMBL" id="CP019474">
    <property type="protein sequence ID" value="UQC78099.1"/>
    <property type="molecule type" value="Genomic_DNA"/>
</dbReference>
<keyword evidence="4" id="KW-1133">Transmembrane helix</keyword>
<organism evidence="5 6">
    <name type="scientific">Colletotrichum lupini</name>
    <dbReference type="NCBI Taxonomy" id="145971"/>
    <lineage>
        <taxon>Eukaryota</taxon>
        <taxon>Fungi</taxon>
        <taxon>Dikarya</taxon>
        <taxon>Ascomycota</taxon>
        <taxon>Pezizomycotina</taxon>
        <taxon>Sordariomycetes</taxon>
        <taxon>Hypocreomycetidae</taxon>
        <taxon>Glomerellales</taxon>
        <taxon>Glomerellaceae</taxon>
        <taxon>Colletotrichum</taxon>
        <taxon>Colletotrichum acutatum species complex</taxon>
    </lineage>
</organism>
<dbReference type="GeneID" id="73337603"/>
<feature type="region of interest" description="Disordered" evidence="3">
    <location>
        <begin position="169"/>
        <end position="189"/>
    </location>
</feature>
<dbReference type="KEGG" id="clup:CLUP02_03573"/>
<evidence type="ECO:0000256" key="3">
    <source>
        <dbReference type="SAM" id="MobiDB-lite"/>
    </source>
</evidence>
<keyword evidence="4" id="KW-0812">Transmembrane</keyword>
<dbReference type="Pfam" id="PF09435">
    <property type="entry name" value="DUF2015"/>
    <property type="match status" value="1"/>
</dbReference>
<gene>
    <name evidence="5" type="ORF">CLUP02_03573</name>
</gene>
<sequence>MDIYYVGAEAEVHSLFKSKPSSEAATFLRPDEGTQVASAVFTDLDIVTYNEDQERNVRTESALRSFTGLQLCSSWKVRIHGSFSTSRDPAGGDGSIHVMQMEACPSASVTVSLAAQAPATVPCACPAPKPYKLQANWGAWVVLVSSALTQPTPLHLHIIPLKQPAIAKQPHQRIGDQPNVIPSRPRPRKRKSSKMSYLLYSVSFLLLITATALYFTRGHWLHLVPDLPIPGRDYIYSRLPSSFVGDIDAGLSSSTFDLAGNVESGDSRAGLDDRSKKEILNIMKKRRMKFDDARRVYMEQRFKANGIGPDGRPLDPKAVTFS</sequence>
<evidence type="ECO:0000313" key="6">
    <source>
        <dbReference type="Proteomes" id="UP000830671"/>
    </source>
</evidence>
<dbReference type="PANTHER" id="PTHR28023:SF1">
    <property type="entry name" value="UPF0357 PROTEIN YCL012C"/>
    <property type="match status" value="1"/>
</dbReference>
<dbReference type="Proteomes" id="UP000830671">
    <property type="component" value="Chromosome 2"/>
</dbReference>
<dbReference type="AlphaFoldDB" id="A0A9Q8WCB0"/>
<name>A0A9Q8WCB0_9PEZI</name>
<dbReference type="RefSeq" id="XP_049139736.1">
    <property type="nucleotide sequence ID" value="XM_049282593.1"/>
</dbReference>
<keyword evidence="2" id="KW-0732">Signal</keyword>
<evidence type="ECO:0000256" key="1">
    <source>
        <dbReference type="ARBA" id="ARBA00008325"/>
    </source>
</evidence>
<feature type="transmembrane region" description="Helical" evidence="4">
    <location>
        <begin position="197"/>
        <end position="215"/>
    </location>
</feature>
<keyword evidence="6" id="KW-1185">Reference proteome</keyword>
<protein>
    <submittedName>
        <fullName evidence="5">Uncharacterized protein</fullName>
    </submittedName>
</protein>